<dbReference type="AlphaFoldDB" id="A0AAV4XN15"/>
<evidence type="ECO:0000313" key="2">
    <source>
        <dbReference type="EMBL" id="GIY96492.1"/>
    </source>
</evidence>
<sequence length="74" mass="8318">MNYAFRYRSESVPLVNPDWLPEGRQDVKQDSTSNDASNTSSPVIKIEADIEDGSQNDGLRPADESDYGCIIPRW</sequence>
<reference evidence="2 3" key="1">
    <citation type="submission" date="2021-06" db="EMBL/GenBank/DDBJ databases">
        <title>Caerostris extrusa draft genome.</title>
        <authorList>
            <person name="Kono N."/>
            <person name="Arakawa K."/>
        </authorList>
    </citation>
    <scope>NUCLEOTIDE SEQUENCE [LARGE SCALE GENOMIC DNA]</scope>
</reference>
<feature type="compositionally biased region" description="Low complexity" evidence="1">
    <location>
        <begin position="30"/>
        <end position="41"/>
    </location>
</feature>
<comment type="caution">
    <text evidence="2">The sequence shown here is derived from an EMBL/GenBank/DDBJ whole genome shotgun (WGS) entry which is preliminary data.</text>
</comment>
<evidence type="ECO:0000256" key="1">
    <source>
        <dbReference type="SAM" id="MobiDB-lite"/>
    </source>
</evidence>
<evidence type="ECO:0000313" key="3">
    <source>
        <dbReference type="Proteomes" id="UP001054945"/>
    </source>
</evidence>
<organism evidence="2 3">
    <name type="scientific">Caerostris extrusa</name>
    <name type="common">Bark spider</name>
    <name type="synonym">Caerostris bankana</name>
    <dbReference type="NCBI Taxonomy" id="172846"/>
    <lineage>
        <taxon>Eukaryota</taxon>
        <taxon>Metazoa</taxon>
        <taxon>Ecdysozoa</taxon>
        <taxon>Arthropoda</taxon>
        <taxon>Chelicerata</taxon>
        <taxon>Arachnida</taxon>
        <taxon>Araneae</taxon>
        <taxon>Araneomorphae</taxon>
        <taxon>Entelegynae</taxon>
        <taxon>Araneoidea</taxon>
        <taxon>Araneidae</taxon>
        <taxon>Caerostris</taxon>
    </lineage>
</organism>
<keyword evidence="3" id="KW-1185">Reference proteome</keyword>
<accession>A0AAV4XN15</accession>
<gene>
    <name evidence="2" type="ORF">CEXT_607991</name>
</gene>
<feature type="region of interest" description="Disordered" evidence="1">
    <location>
        <begin position="16"/>
        <end position="65"/>
    </location>
</feature>
<name>A0AAV4XN15_CAEEX</name>
<proteinExistence type="predicted"/>
<protein>
    <submittedName>
        <fullName evidence="2">Uncharacterized protein</fullName>
    </submittedName>
</protein>
<dbReference type="Proteomes" id="UP001054945">
    <property type="component" value="Unassembled WGS sequence"/>
</dbReference>
<dbReference type="EMBL" id="BPLR01018054">
    <property type="protein sequence ID" value="GIY96492.1"/>
    <property type="molecule type" value="Genomic_DNA"/>
</dbReference>